<accession>A0ABW0UJ28</accession>
<organism evidence="2 3">
    <name type="scientific">Streptomyces bullii</name>
    <dbReference type="NCBI Taxonomy" id="349910"/>
    <lineage>
        <taxon>Bacteria</taxon>
        <taxon>Bacillati</taxon>
        <taxon>Actinomycetota</taxon>
        <taxon>Actinomycetes</taxon>
        <taxon>Kitasatosporales</taxon>
        <taxon>Streptomycetaceae</taxon>
        <taxon>Streptomyces</taxon>
    </lineage>
</organism>
<reference evidence="3" key="1">
    <citation type="journal article" date="2019" name="Int. J. Syst. Evol. Microbiol.">
        <title>The Global Catalogue of Microorganisms (GCM) 10K type strain sequencing project: providing services to taxonomists for standard genome sequencing and annotation.</title>
        <authorList>
            <consortium name="The Broad Institute Genomics Platform"/>
            <consortium name="The Broad Institute Genome Sequencing Center for Infectious Disease"/>
            <person name="Wu L."/>
            <person name="Ma J."/>
        </authorList>
    </citation>
    <scope>NUCLEOTIDE SEQUENCE [LARGE SCALE GENOMIC DNA]</scope>
    <source>
        <strain evidence="3">CGMCC 4.7248</strain>
    </source>
</reference>
<protein>
    <submittedName>
        <fullName evidence="2">Glycosyltransferase family 2 protein</fullName>
    </submittedName>
</protein>
<dbReference type="RefSeq" id="WP_381017192.1">
    <property type="nucleotide sequence ID" value="NZ_JBHSNY010000001.1"/>
</dbReference>
<dbReference type="Proteomes" id="UP001596154">
    <property type="component" value="Unassembled WGS sequence"/>
</dbReference>
<evidence type="ECO:0000313" key="3">
    <source>
        <dbReference type="Proteomes" id="UP001596154"/>
    </source>
</evidence>
<dbReference type="SUPFAM" id="SSF53448">
    <property type="entry name" value="Nucleotide-diphospho-sugar transferases"/>
    <property type="match status" value="1"/>
</dbReference>
<evidence type="ECO:0000313" key="2">
    <source>
        <dbReference type="EMBL" id="MFC5632978.1"/>
    </source>
</evidence>
<gene>
    <name evidence="2" type="ORF">ACFPZJ_04065</name>
</gene>
<keyword evidence="3" id="KW-1185">Reference proteome</keyword>
<dbReference type="PANTHER" id="PTHR22916">
    <property type="entry name" value="GLYCOSYLTRANSFERASE"/>
    <property type="match status" value="1"/>
</dbReference>
<dbReference type="InterPro" id="IPR001173">
    <property type="entry name" value="Glyco_trans_2-like"/>
</dbReference>
<name>A0ABW0UJ28_9ACTN</name>
<sequence length="560" mass="63414">MSSPEAPGTPDVTVTVIVHNDAERLPRAVESVRRQTHANLEIVISDDHSTDHTPAVARRLASQDPRIRYLRLPQNSGGCSAPRNRALEIARAPYLMFLDSDDELPDRAVESLLAAHREREIDFAMGAVERVRVDSGRRSTWMPHLVRERRTLDGIQADPRLFFEHLATSKMYARAFLDRHELRFPEGIHYEDQLFSAQAYCLAKTFTIIPEPVYRWYVAPYAASDAASISNQRHKLSNVRDRIHVQRLIDAFLAESGHESLREDKDHKFLKHDFRMYAGDLPFRDEEWLASFADLVNPYLDTLQPGAYARLPRAERVVVRLVRDRRLTEARLAARGLGHAVAPRQVTTDAEGRMYWGDTIPESEEARRELDLSDLELDTRPFFGAQFRHEITEVMRGPGASVDLAVRTYDPGLRLPVGPQRATLLLAPGRRRLRVPFRLSPVRPGVFEGHVHLDLATAPVPLHGFSGVRHPLLRLTHRGLSHTGLLLAPLDFPSLTTRVSYHGGMSPHHLTIEPEGHGPGRLQIRWEPTGATARILRPAVRRLARPRVKRAARLVASVLR</sequence>
<feature type="domain" description="Glycosyltransferase 2-like" evidence="1">
    <location>
        <begin position="14"/>
        <end position="140"/>
    </location>
</feature>
<dbReference type="PANTHER" id="PTHR22916:SF3">
    <property type="entry name" value="UDP-GLCNAC:BETAGAL BETA-1,3-N-ACETYLGLUCOSAMINYLTRANSFERASE-LIKE PROTEIN 1"/>
    <property type="match status" value="1"/>
</dbReference>
<dbReference type="InterPro" id="IPR029044">
    <property type="entry name" value="Nucleotide-diphossugar_trans"/>
</dbReference>
<dbReference type="Pfam" id="PF00535">
    <property type="entry name" value="Glycos_transf_2"/>
    <property type="match status" value="1"/>
</dbReference>
<evidence type="ECO:0000259" key="1">
    <source>
        <dbReference type="Pfam" id="PF00535"/>
    </source>
</evidence>
<dbReference type="EMBL" id="JBHSNY010000001">
    <property type="protein sequence ID" value="MFC5632978.1"/>
    <property type="molecule type" value="Genomic_DNA"/>
</dbReference>
<dbReference type="CDD" id="cd00761">
    <property type="entry name" value="Glyco_tranf_GTA_type"/>
    <property type="match status" value="1"/>
</dbReference>
<proteinExistence type="predicted"/>
<comment type="caution">
    <text evidence="2">The sequence shown here is derived from an EMBL/GenBank/DDBJ whole genome shotgun (WGS) entry which is preliminary data.</text>
</comment>
<dbReference type="Gene3D" id="3.90.550.10">
    <property type="entry name" value="Spore Coat Polysaccharide Biosynthesis Protein SpsA, Chain A"/>
    <property type="match status" value="1"/>
</dbReference>